<sequence length="52" mass="5547">MGAATRPMLVLMHEAQAWEEKTVAVNTAGAAGEIARGLADIETKRGSHLRET</sequence>
<dbReference type="EMBL" id="KN818277">
    <property type="protein sequence ID" value="KIL61972.1"/>
    <property type="molecule type" value="Genomic_DNA"/>
</dbReference>
<evidence type="ECO:0000313" key="1">
    <source>
        <dbReference type="EMBL" id="KIL61972.1"/>
    </source>
</evidence>
<dbReference type="HOGENOM" id="CLU_3086754_0_0_1"/>
<protein>
    <submittedName>
        <fullName evidence="1">Uncharacterized protein</fullName>
    </submittedName>
</protein>
<evidence type="ECO:0000313" key="2">
    <source>
        <dbReference type="Proteomes" id="UP000054549"/>
    </source>
</evidence>
<reference evidence="1 2" key="1">
    <citation type="submission" date="2014-04" db="EMBL/GenBank/DDBJ databases">
        <title>Evolutionary Origins and Diversification of the Mycorrhizal Mutualists.</title>
        <authorList>
            <consortium name="DOE Joint Genome Institute"/>
            <consortium name="Mycorrhizal Genomics Consortium"/>
            <person name="Kohler A."/>
            <person name="Kuo A."/>
            <person name="Nagy L.G."/>
            <person name="Floudas D."/>
            <person name="Copeland A."/>
            <person name="Barry K.W."/>
            <person name="Cichocki N."/>
            <person name="Veneault-Fourrey C."/>
            <person name="LaButti K."/>
            <person name="Lindquist E.A."/>
            <person name="Lipzen A."/>
            <person name="Lundell T."/>
            <person name="Morin E."/>
            <person name="Murat C."/>
            <person name="Riley R."/>
            <person name="Ohm R."/>
            <person name="Sun H."/>
            <person name="Tunlid A."/>
            <person name="Henrissat B."/>
            <person name="Grigoriev I.V."/>
            <person name="Hibbett D.S."/>
            <person name="Martin F."/>
        </authorList>
    </citation>
    <scope>NUCLEOTIDE SEQUENCE [LARGE SCALE GENOMIC DNA]</scope>
    <source>
        <strain evidence="1 2">Koide BX008</strain>
    </source>
</reference>
<name>A0A0C2WK94_AMAMK</name>
<dbReference type="Proteomes" id="UP000054549">
    <property type="component" value="Unassembled WGS sequence"/>
</dbReference>
<proteinExistence type="predicted"/>
<keyword evidence="2" id="KW-1185">Reference proteome</keyword>
<accession>A0A0C2WK94</accession>
<dbReference type="InParanoid" id="A0A0C2WK94"/>
<gene>
    <name evidence="1" type="ORF">M378DRAFT_166308</name>
</gene>
<dbReference type="AlphaFoldDB" id="A0A0C2WK94"/>
<organism evidence="1 2">
    <name type="scientific">Amanita muscaria (strain Koide BX008)</name>
    <dbReference type="NCBI Taxonomy" id="946122"/>
    <lineage>
        <taxon>Eukaryota</taxon>
        <taxon>Fungi</taxon>
        <taxon>Dikarya</taxon>
        <taxon>Basidiomycota</taxon>
        <taxon>Agaricomycotina</taxon>
        <taxon>Agaricomycetes</taxon>
        <taxon>Agaricomycetidae</taxon>
        <taxon>Agaricales</taxon>
        <taxon>Pluteineae</taxon>
        <taxon>Amanitaceae</taxon>
        <taxon>Amanita</taxon>
    </lineage>
</organism>